<accession>A0A919WEH6</accession>
<protein>
    <recommendedName>
        <fullName evidence="3">Spore coat protein YsxE</fullName>
    </recommendedName>
</protein>
<dbReference type="InterPro" id="IPR011009">
    <property type="entry name" value="Kinase-like_dom_sf"/>
</dbReference>
<dbReference type="RefSeq" id="WP_095307452.1">
    <property type="nucleotide sequence ID" value="NZ_BORC01000001.1"/>
</dbReference>
<gene>
    <name evidence="1" type="primary">ysxE</name>
    <name evidence="1" type="ORF">J27TS8_02640</name>
</gene>
<dbReference type="InterPro" id="IPR014253">
    <property type="entry name" value="Spore_coat_YsxE"/>
</dbReference>
<organism evidence="1 2">
    <name type="scientific">Robertmurraya siralis</name>
    <dbReference type="NCBI Taxonomy" id="77777"/>
    <lineage>
        <taxon>Bacteria</taxon>
        <taxon>Bacillati</taxon>
        <taxon>Bacillota</taxon>
        <taxon>Bacilli</taxon>
        <taxon>Bacillales</taxon>
        <taxon>Bacillaceae</taxon>
        <taxon>Robertmurraya</taxon>
    </lineage>
</organism>
<name>A0A919WEH6_9BACI</name>
<dbReference type="PANTHER" id="PTHR39179">
    <property type="entry name" value="SPORE COAT PROTEIN I"/>
    <property type="match status" value="1"/>
</dbReference>
<dbReference type="Gene3D" id="3.30.200.20">
    <property type="entry name" value="Phosphorylase Kinase, domain 1"/>
    <property type="match status" value="1"/>
</dbReference>
<evidence type="ECO:0008006" key="3">
    <source>
        <dbReference type="Google" id="ProtNLM"/>
    </source>
</evidence>
<proteinExistence type="predicted"/>
<comment type="caution">
    <text evidence="1">The sequence shown here is derived from an EMBL/GenBank/DDBJ whole genome shotgun (WGS) entry which is preliminary data.</text>
</comment>
<dbReference type="AlphaFoldDB" id="A0A919WEH6"/>
<dbReference type="EMBL" id="BORC01000001">
    <property type="protein sequence ID" value="GIN60271.1"/>
    <property type="molecule type" value="Genomic_DNA"/>
</dbReference>
<dbReference type="InterPro" id="IPR047175">
    <property type="entry name" value="CotS-like"/>
</dbReference>
<reference evidence="1" key="1">
    <citation type="submission" date="2021-03" db="EMBL/GenBank/DDBJ databases">
        <title>Antimicrobial resistance genes in bacteria isolated from Japanese honey, and their potential for conferring macrolide and lincosamide resistance in the American foulbrood pathogen Paenibacillus larvae.</title>
        <authorList>
            <person name="Okamoto M."/>
            <person name="Kumagai M."/>
            <person name="Kanamori H."/>
            <person name="Takamatsu D."/>
        </authorList>
    </citation>
    <scope>NUCLEOTIDE SEQUENCE</scope>
    <source>
        <strain evidence="1">J27TS8</strain>
    </source>
</reference>
<dbReference type="Proteomes" id="UP000682111">
    <property type="component" value="Unassembled WGS sequence"/>
</dbReference>
<sequence>MSETNHLQEVEPILSHYGIQPHFVEGFQKVKRIYSNKGIFALKKITPQQGTDFIKHIQFLYQKGFNRIIPIYPTLDGRYAVIHGKNLYYLMPWLPNEIKEDRNELHQQMFRELARLHTLSVREVTIDKEEKNVHYENTVREWDKENEFLDGFLAQCEGKWYMSPFELLFCLYYHDISQALRFSTNKFKEWYEKTKDDNKARVVLAHGKLSTEHFLYDDKGYGYFTNFENSKQSSPMHDLLPFLSRTLKTYPKSHEDCVDWIYTYFKYFPLRDDELNLFLSYFSHPHGFLAVVEEYYKSRNRDERKYVQKLQRHYWHLKNTEYIVMRIDEIERQKRLEKEAQAEAQSQGNT</sequence>
<keyword evidence="2" id="KW-1185">Reference proteome</keyword>
<evidence type="ECO:0000313" key="1">
    <source>
        <dbReference type="EMBL" id="GIN60271.1"/>
    </source>
</evidence>
<dbReference type="NCBIfam" id="TIGR02904">
    <property type="entry name" value="spore_ysxE"/>
    <property type="match status" value="1"/>
</dbReference>
<evidence type="ECO:0000313" key="2">
    <source>
        <dbReference type="Proteomes" id="UP000682111"/>
    </source>
</evidence>
<dbReference type="SUPFAM" id="SSF56112">
    <property type="entry name" value="Protein kinase-like (PK-like)"/>
    <property type="match status" value="1"/>
</dbReference>
<dbReference type="Gene3D" id="3.90.1200.10">
    <property type="match status" value="1"/>
</dbReference>
<dbReference type="GO" id="GO:0042601">
    <property type="term" value="C:endospore-forming forespore"/>
    <property type="evidence" value="ECO:0007669"/>
    <property type="project" value="TreeGrafter"/>
</dbReference>
<dbReference type="OrthoDB" id="2379727at2"/>
<dbReference type="PANTHER" id="PTHR39179:SF3">
    <property type="entry name" value="COTS-RELATED PROTEIN"/>
    <property type="match status" value="1"/>
</dbReference>